<gene>
    <name evidence="2" type="ORF">DWZ68_15650</name>
</gene>
<dbReference type="InterPro" id="IPR036249">
    <property type="entry name" value="Thioredoxin-like_sf"/>
</dbReference>
<feature type="domain" description="Thioredoxin" evidence="1">
    <location>
        <begin position="37"/>
        <end position="177"/>
    </location>
</feature>
<dbReference type="Gene3D" id="3.40.30.10">
    <property type="entry name" value="Glutaredoxin"/>
    <property type="match status" value="1"/>
</dbReference>
<sequence length="177" mass="20691">MKKILFVLVVVICELLPFWGGGQEVKKSEDGARVTVLKKGDLCPEFVFKDMQGEEVTLKQFRGKYVVIDVWASWCYPCKREFPNLKRLEEKYKGKNIVFVSISCDQSERRWQNELGFLRDKLIRQWWAEDGDFMKAFQIVAIPRLILLDKKGRVIDFSLPQPSDAKFEKILNKLKGL</sequence>
<comment type="caution">
    <text evidence="2">The sequence shown here is derived from an EMBL/GenBank/DDBJ whole genome shotgun (WGS) entry which is preliminary data.</text>
</comment>
<dbReference type="PANTHER" id="PTHR42852">
    <property type="entry name" value="THIOL:DISULFIDE INTERCHANGE PROTEIN DSBE"/>
    <property type="match status" value="1"/>
</dbReference>
<evidence type="ECO:0000313" key="3">
    <source>
        <dbReference type="Proteomes" id="UP000286038"/>
    </source>
</evidence>
<dbReference type="RefSeq" id="WP_118450900.1">
    <property type="nucleotide sequence ID" value="NZ_CABJDM010000028.1"/>
</dbReference>
<name>A0A415QDV0_9BACT</name>
<dbReference type="InterPro" id="IPR050553">
    <property type="entry name" value="Thioredoxin_ResA/DsbE_sf"/>
</dbReference>
<dbReference type="EMBL" id="QRPV01000028">
    <property type="protein sequence ID" value="RHM40569.1"/>
    <property type="molecule type" value="Genomic_DNA"/>
</dbReference>
<proteinExistence type="predicted"/>
<dbReference type="InterPro" id="IPR013766">
    <property type="entry name" value="Thioredoxin_domain"/>
</dbReference>
<dbReference type="CDD" id="cd02966">
    <property type="entry name" value="TlpA_like_family"/>
    <property type="match status" value="1"/>
</dbReference>
<dbReference type="InterPro" id="IPR013740">
    <property type="entry name" value="Redoxin"/>
</dbReference>
<protein>
    <submittedName>
        <fullName evidence="2">TlpA family protein disulfide reductase</fullName>
    </submittedName>
</protein>
<evidence type="ECO:0000259" key="1">
    <source>
        <dbReference type="PROSITE" id="PS51352"/>
    </source>
</evidence>
<accession>A0A415QDV0</accession>
<dbReference type="PROSITE" id="PS51352">
    <property type="entry name" value="THIOREDOXIN_2"/>
    <property type="match status" value="1"/>
</dbReference>
<dbReference type="AlphaFoldDB" id="A0A415QDV0"/>
<reference evidence="2 3" key="1">
    <citation type="submission" date="2018-08" db="EMBL/GenBank/DDBJ databases">
        <title>A genome reference for cultivated species of the human gut microbiota.</title>
        <authorList>
            <person name="Zou Y."/>
            <person name="Xue W."/>
            <person name="Luo G."/>
        </authorList>
    </citation>
    <scope>NUCLEOTIDE SEQUENCE [LARGE SCALE GENOMIC DNA]</scope>
    <source>
        <strain evidence="2 3">AF34-33</strain>
    </source>
</reference>
<dbReference type="SUPFAM" id="SSF52833">
    <property type="entry name" value="Thioredoxin-like"/>
    <property type="match status" value="1"/>
</dbReference>
<evidence type="ECO:0000313" key="2">
    <source>
        <dbReference type="EMBL" id="RHM40569.1"/>
    </source>
</evidence>
<dbReference type="Proteomes" id="UP000286038">
    <property type="component" value="Unassembled WGS sequence"/>
</dbReference>
<organism evidence="2 3">
    <name type="scientific">Butyricimonas virosa</name>
    <dbReference type="NCBI Taxonomy" id="544645"/>
    <lineage>
        <taxon>Bacteria</taxon>
        <taxon>Pseudomonadati</taxon>
        <taxon>Bacteroidota</taxon>
        <taxon>Bacteroidia</taxon>
        <taxon>Bacteroidales</taxon>
        <taxon>Odoribacteraceae</taxon>
        <taxon>Butyricimonas</taxon>
    </lineage>
</organism>
<dbReference type="PANTHER" id="PTHR42852:SF13">
    <property type="entry name" value="PROTEIN DIPZ"/>
    <property type="match status" value="1"/>
</dbReference>
<dbReference type="Pfam" id="PF08534">
    <property type="entry name" value="Redoxin"/>
    <property type="match status" value="1"/>
</dbReference>
<dbReference type="GO" id="GO:0016491">
    <property type="term" value="F:oxidoreductase activity"/>
    <property type="evidence" value="ECO:0007669"/>
    <property type="project" value="InterPro"/>
</dbReference>